<evidence type="ECO:0000313" key="1">
    <source>
        <dbReference type="EMBL" id="AKC85902.1"/>
    </source>
</evidence>
<dbReference type="AlphaFoldDB" id="A0A0E3Z077"/>
<dbReference type="RefSeq" id="WP_052630313.1">
    <property type="nucleotide sequence ID" value="NZ_CP011144.1"/>
</dbReference>
<organism evidence="1 2">
    <name type="scientific">Pseudoxanthomonas suwonensis</name>
    <dbReference type="NCBI Taxonomy" id="314722"/>
    <lineage>
        <taxon>Bacteria</taxon>
        <taxon>Pseudomonadati</taxon>
        <taxon>Pseudomonadota</taxon>
        <taxon>Gammaproteobacteria</taxon>
        <taxon>Lysobacterales</taxon>
        <taxon>Lysobacteraceae</taxon>
        <taxon>Pseudoxanthomonas</taxon>
    </lineage>
</organism>
<evidence type="ECO:0000313" key="2">
    <source>
        <dbReference type="Proteomes" id="UP000033067"/>
    </source>
</evidence>
<name>A0A0E3Z077_9GAMM</name>
<dbReference type="OrthoDB" id="6064784at2"/>
<accession>A0A0E3Z077</accession>
<dbReference type="KEGG" id="psuw:WQ53_03130"/>
<protein>
    <submittedName>
        <fullName evidence="1">Uncharacterized protein</fullName>
    </submittedName>
</protein>
<gene>
    <name evidence="1" type="ORF">WQ53_03130</name>
</gene>
<proteinExistence type="predicted"/>
<keyword evidence="2" id="KW-1185">Reference proteome</keyword>
<dbReference type="Proteomes" id="UP000033067">
    <property type="component" value="Chromosome"/>
</dbReference>
<dbReference type="PATRIC" id="fig|314722.6.peg.655"/>
<reference evidence="1 2" key="1">
    <citation type="journal article" date="2015" name="Genome Announc.">
        <title>Complete Genome Sequence of Pseudoxanthomonas suwonensis Strain J1, a Cellulose-Degrading Bacterium Isolated from Leaf- and Wood-Enriched Soil.</title>
        <authorList>
            <person name="Hou L."/>
            <person name="Jiang J."/>
            <person name="Xu Z."/>
            <person name="Zhou Y."/>
            <person name="Leung F.C."/>
        </authorList>
    </citation>
    <scope>NUCLEOTIDE SEQUENCE [LARGE SCALE GENOMIC DNA]</scope>
    <source>
        <strain evidence="1 2">J1</strain>
    </source>
</reference>
<sequence>MFQFNRKQLASIGERSLQARLGGYLVRHFPQLRSAPAGQFGHELGELLAESRRYGLRSQRASALYVLANVVAGRETVARDPAVRQILAARGRPLADRALLLQIWLTRAGAGLQRTSPP</sequence>
<dbReference type="EMBL" id="CP011144">
    <property type="protein sequence ID" value="AKC85902.1"/>
    <property type="molecule type" value="Genomic_DNA"/>
</dbReference>